<protein>
    <submittedName>
        <fullName evidence="2">Uncharacterized protein</fullName>
    </submittedName>
</protein>
<proteinExistence type="predicted"/>
<feature type="compositionally biased region" description="Low complexity" evidence="1">
    <location>
        <begin position="76"/>
        <end position="93"/>
    </location>
</feature>
<gene>
    <name evidence="2" type="ORF">CINCED_3A000937</name>
</gene>
<dbReference type="Proteomes" id="UP000325440">
    <property type="component" value="Unassembled WGS sequence"/>
</dbReference>
<reference evidence="2 3" key="1">
    <citation type="submission" date="2019-08" db="EMBL/GenBank/DDBJ databases">
        <authorList>
            <person name="Alioto T."/>
            <person name="Alioto T."/>
            <person name="Gomez Garrido J."/>
        </authorList>
    </citation>
    <scope>NUCLEOTIDE SEQUENCE [LARGE SCALE GENOMIC DNA]</scope>
</reference>
<evidence type="ECO:0000313" key="3">
    <source>
        <dbReference type="Proteomes" id="UP000325440"/>
    </source>
</evidence>
<dbReference type="EMBL" id="CABPRJ010002377">
    <property type="protein sequence ID" value="VVC44239.1"/>
    <property type="molecule type" value="Genomic_DNA"/>
</dbReference>
<feature type="compositionally biased region" description="Low complexity" evidence="1">
    <location>
        <begin position="206"/>
        <end position="217"/>
    </location>
</feature>
<feature type="compositionally biased region" description="Low complexity" evidence="1">
    <location>
        <begin position="169"/>
        <end position="182"/>
    </location>
</feature>
<evidence type="ECO:0000313" key="2">
    <source>
        <dbReference type="EMBL" id="VVC44239.1"/>
    </source>
</evidence>
<feature type="region of interest" description="Disordered" evidence="1">
    <location>
        <begin position="1"/>
        <end position="246"/>
    </location>
</feature>
<organism evidence="2 3">
    <name type="scientific">Cinara cedri</name>
    <dbReference type="NCBI Taxonomy" id="506608"/>
    <lineage>
        <taxon>Eukaryota</taxon>
        <taxon>Metazoa</taxon>
        <taxon>Ecdysozoa</taxon>
        <taxon>Arthropoda</taxon>
        <taxon>Hexapoda</taxon>
        <taxon>Insecta</taxon>
        <taxon>Pterygota</taxon>
        <taxon>Neoptera</taxon>
        <taxon>Paraneoptera</taxon>
        <taxon>Hemiptera</taxon>
        <taxon>Sternorrhyncha</taxon>
        <taxon>Aphidomorpha</taxon>
        <taxon>Aphidoidea</taxon>
        <taxon>Aphididae</taxon>
        <taxon>Lachninae</taxon>
        <taxon>Cinara</taxon>
    </lineage>
</organism>
<feature type="compositionally biased region" description="Low complexity" evidence="1">
    <location>
        <begin position="123"/>
        <end position="143"/>
    </location>
</feature>
<accession>A0A5E4NGZ2</accession>
<feature type="compositionally biased region" description="Polar residues" evidence="1">
    <location>
        <begin position="66"/>
        <end position="75"/>
    </location>
</feature>
<sequence>MDIIPIVGKSSTSVESDTPEPLKITDVNHLIGKKRRKSPSPTDFEVLKKQKGSSQKCGEEQPRLVVSSTRSLTHVSYNPASSSYNPNASPSDASTRHSDSEQVLISSDSTSGDSDDETDGVTSRSSGSSSSPYNPNASPSDASTQRSDSEPILISSDLTSGDSDDETDSVMSRSSGSSSSSDSENDVDDDAKTISIFSHELSRALSPASTSCSPTPSQFYNGIHPTYGSQHFDEPIYISSDDDSDE</sequence>
<dbReference type="AlphaFoldDB" id="A0A5E4NGZ2"/>
<name>A0A5E4NGZ2_9HEMI</name>
<keyword evidence="3" id="KW-1185">Reference proteome</keyword>
<evidence type="ECO:0000256" key="1">
    <source>
        <dbReference type="SAM" id="MobiDB-lite"/>
    </source>
</evidence>